<dbReference type="Proteomes" id="UP000218231">
    <property type="component" value="Unassembled WGS sequence"/>
</dbReference>
<sequence length="161" mass="16821">MLGNPAGGRVSLVDRGGELRFGGRRIVDIHCRSTGAHHKVTDQAFVGRVVTQHPTATVEEHEYRQFALGPCGPNHTDLQWLTTGLDGPAFDAYLRHIDLYAGLGSAEHRTGILGRQGLQRLAATGGQGVEETLGGVFDTGAAGGEGAVHGKGQQAGAAAQF</sequence>
<dbReference type="AlphaFoldDB" id="A0A2A2M4P0"/>
<name>A0A2A2M4P0_9BILA</name>
<protein>
    <submittedName>
        <fullName evidence="1">Uncharacterized protein</fullName>
    </submittedName>
</protein>
<gene>
    <name evidence="1" type="ORF">WR25_27289</name>
</gene>
<proteinExistence type="predicted"/>
<accession>A0A2A2M4P0</accession>
<keyword evidence="2" id="KW-1185">Reference proteome</keyword>
<evidence type="ECO:0000313" key="1">
    <source>
        <dbReference type="EMBL" id="PAV93511.1"/>
    </source>
</evidence>
<comment type="caution">
    <text evidence="1">The sequence shown here is derived from an EMBL/GenBank/DDBJ whole genome shotgun (WGS) entry which is preliminary data.</text>
</comment>
<organism evidence="1 2">
    <name type="scientific">Diploscapter pachys</name>
    <dbReference type="NCBI Taxonomy" id="2018661"/>
    <lineage>
        <taxon>Eukaryota</taxon>
        <taxon>Metazoa</taxon>
        <taxon>Ecdysozoa</taxon>
        <taxon>Nematoda</taxon>
        <taxon>Chromadorea</taxon>
        <taxon>Rhabditida</taxon>
        <taxon>Rhabditina</taxon>
        <taxon>Rhabditomorpha</taxon>
        <taxon>Rhabditoidea</taxon>
        <taxon>Rhabditidae</taxon>
        <taxon>Diploscapter</taxon>
    </lineage>
</organism>
<dbReference type="EMBL" id="LIAE01005149">
    <property type="protein sequence ID" value="PAV93511.1"/>
    <property type="molecule type" value="Genomic_DNA"/>
</dbReference>
<reference evidence="1 2" key="1">
    <citation type="journal article" date="2017" name="Curr. Biol.">
        <title>Genome architecture and evolution of a unichromosomal asexual nematode.</title>
        <authorList>
            <person name="Fradin H."/>
            <person name="Zegar C."/>
            <person name="Gutwein M."/>
            <person name="Lucas J."/>
            <person name="Kovtun M."/>
            <person name="Corcoran D."/>
            <person name="Baugh L.R."/>
            <person name="Kiontke K."/>
            <person name="Gunsalus K."/>
            <person name="Fitch D.H."/>
            <person name="Piano F."/>
        </authorList>
    </citation>
    <scope>NUCLEOTIDE SEQUENCE [LARGE SCALE GENOMIC DNA]</scope>
    <source>
        <strain evidence="1">PF1309</strain>
    </source>
</reference>
<evidence type="ECO:0000313" key="2">
    <source>
        <dbReference type="Proteomes" id="UP000218231"/>
    </source>
</evidence>